<keyword evidence="3" id="KW-0808">Transferase</keyword>
<feature type="region of interest" description="Disordered" evidence="9">
    <location>
        <begin position="1"/>
        <end position="20"/>
    </location>
</feature>
<feature type="compositionally biased region" description="Polar residues" evidence="9">
    <location>
        <begin position="1"/>
        <end position="11"/>
    </location>
</feature>
<keyword evidence="2 8" id="KW-0489">Methyltransferase</keyword>
<dbReference type="RefSeq" id="WP_343772112.1">
    <property type="nucleotide sequence ID" value="NZ_BAAADV010000001.1"/>
</dbReference>
<feature type="domain" description="DNA methylase N-4/N-6" evidence="10">
    <location>
        <begin position="106"/>
        <end position="221"/>
    </location>
</feature>
<feature type="domain" description="DNA methylase N-4/N-6" evidence="10">
    <location>
        <begin position="21"/>
        <end position="80"/>
    </location>
</feature>
<keyword evidence="4 8" id="KW-0949">S-adenosyl-L-methionine</keyword>
<evidence type="ECO:0000313" key="12">
    <source>
        <dbReference type="Proteomes" id="UP001500420"/>
    </source>
</evidence>
<dbReference type="GO" id="GO:0008170">
    <property type="term" value="F:N-methyltransferase activity"/>
    <property type="evidence" value="ECO:0007669"/>
    <property type="project" value="InterPro"/>
</dbReference>
<keyword evidence="5 8" id="KW-0680">Restriction system</keyword>
<reference evidence="11 12" key="1">
    <citation type="journal article" date="2019" name="Int. J. Syst. Evol. Microbiol.">
        <title>The Global Catalogue of Microorganisms (GCM) 10K type strain sequencing project: providing services to taxonomists for standard genome sequencing and annotation.</title>
        <authorList>
            <consortium name="The Broad Institute Genomics Platform"/>
            <consortium name="The Broad Institute Genome Sequencing Center for Infectious Disease"/>
            <person name="Wu L."/>
            <person name="Ma J."/>
        </authorList>
    </citation>
    <scope>NUCLEOTIDE SEQUENCE [LARGE SCALE GENOMIC DNA]</scope>
    <source>
        <strain evidence="11 12">JCM 16328</strain>
    </source>
</reference>
<gene>
    <name evidence="11" type="ORF">GCM10009020_03560</name>
</gene>
<protein>
    <recommendedName>
        <fullName evidence="8">Type II methyltransferase</fullName>
        <ecNumber evidence="8">2.1.1.113</ecNumber>
    </recommendedName>
    <alternativeName>
        <fullName evidence="8">N-4 cytosine-specific methyltransferase</fullName>
    </alternativeName>
</protein>
<evidence type="ECO:0000313" key="11">
    <source>
        <dbReference type="EMBL" id="GAA0662380.1"/>
    </source>
</evidence>
<dbReference type="InterPro" id="IPR002941">
    <property type="entry name" value="DNA_methylase_N4/N6"/>
</dbReference>
<evidence type="ECO:0000256" key="4">
    <source>
        <dbReference type="ARBA" id="ARBA00022691"/>
    </source>
</evidence>
<evidence type="ECO:0000256" key="6">
    <source>
        <dbReference type="ARBA" id="ARBA00023125"/>
    </source>
</evidence>
<dbReference type="InterPro" id="IPR029063">
    <property type="entry name" value="SAM-dependent_MTases_sf"/>
</dbReference>
<comment type="catalytic activity">
    <reaction evidence="7 8">
        <text>a 2'-deoxycytidine in DNA + S-adenosyl-L-methionine = an N(4)-methyl-2'-deoxycytidine in DNA + S-adenosyl-L-homocysteine + H(+)</text>
        <dbReference type="Rhea" id="RHEA:16857"/>
        <dbReference type="Rhea" id="RHEA-COMP:11369"/>
        <dbReference type="Rhea" id="RHEA-COMP:13674"/>
        <dbReference type="ChEBI" id="CHEBI:15378"/>
        <dbReference type="ChEBI" id="CHEBI:57856"/>
        <dbReference type="ChEBI" id="CHEBI:59789"/>
        <dbReference type="ChEBI" id="CHEBI:85452"/>
        <dbReference type="ChEBI" id="CHEBI:137933"/>
        <dbReference type="EC" id="2.1.1.113"/>
    </reaction>
</comment>
<evidence type="ECO:0000256" key="3">
    <source>
        <dbReference type="ARBA" id="ARBA00022679"/>
    </source>
</evidence>
<dbReference type="EC" id="2.1.1.113" evidence="8"/>
<organism evidence="11 12">
    <name type="scientific">Natronoarchaeum mannanilyticum</name>
    <dbReference type="NCBI Taxonomy" id="926360"/>
    <lineage>
        <taxon>Archaea</taxon>
        <taxon>Methanobacteriati</taxon>
        <taxon>Methanobacteriota</taxon>
        <taxon>Stenosarchaea group</taxon>
        <taxon>Halobacteria</taxon>
        <taxon>Halobacteriales</taxon>
        <taxon>Natronoarchaeaceae</taxon>
    </lineage>
</organism>
<dbReference type="GO" id="GO:0032259">
    <property type="term" value="P:methylation"/>
    <property type="evidence" value="ECO:0007669"/>
    <property type="project" value="UniProtKB-KW"/>
</dbReference>
<dbReference type="InterPro" id="IPR017985">
    <property type="entry name" value="MeTrfase_CN4_CS"/>
</dbReference>
<evidence type="ECO:0000256" key="1">
    <source>
        <dbReference type="ARBA" id="ARBA00010203"/>
    </source>
</evidence>
<dbReference type="AlphaFoldDB" id="A0AAV3T6E7"/>
<evidence type="ECO:0000256" key="5">
    <source>
        <dbReference type="ARBA" id="ARBA00022747"/>
    </source>
</evidence>
<dbReference type="Proteomes" id="UP001500420">
    <property type="component" value="Unassembled WGS sequence"/>
</dbReference>
<dbReference type="GO" id="GO:0009307">
    <property type="term" value="P:DNA restriction-modification system"/>
    <property type="evidence" value="ECO:0007669"/>
    <property type="project" value="UniProtKB-KW"/>
</dbReference>
<keyword evidence="12" id="KW-1185">Reference proteome</keyword>
<keyword evidence="6" id="KW-0238">DNA-binding</keyword>
<evidence type="ECO:0000256" key="2">
    <source>
        <dbReference type="ARBA" id="ARBA00022603"/>
    </source>
</evidence>
<sequence>MRTHLSLTYGTESPLPPAFDDDHDVRMPAVLVERLLEEFTEPGDRVLDPFAGFGTTLTVAERLDREPFGVEYEHRRAEYVAERIERPENVLRGDAFDLPLDRFPTVECVLTSPPFMNEWIESNPFENYSGESSYEQYLDDVEGIFAGVRDQLAPGGVALVHVSNMKYDGDVSTPAWDVADAVGNVLHFDGEIAVTWEGGADEREGTFGYGYDHSYCLVFEKAD</sequence>
<name>A0AAV3T6E7_9EURY</name>
<dbReference type="Gene3D" id="3.40.50.150">
    <property type="entry name" value="Vaccinia Virus protein VP39"/>
    <property type="match status" value="2"/>
</dbReference>
<evidence type="ECO:0000259" key="10">
    <source>
        <dbReference type="Pfam" id="PF01555"/>
    </source>
</evidence>
<dbReference type="EMBL" id="BAAADV010000001">
    <property type="protein sequence ID" value="GAA0662380.1"/>
    <property type="molecule type" value="Genomic_DNA"/>
</dbReference>
<dbReference type="GO" id="GO:0015667">
    <property type="term" value="F:site-specific DNA-methyltransferase (cytosine-N4-specific) activity"/>
    <property type="evidence" value="ECO:0007669"/>
    <property type="project" value="UniProtKB-EC"/>
</dbReference>
<proteinExistence type="inferred from homology"/>
<dbReference type="PROSITE" id="PS00093">
    <property type="entry name" value="N4_MTASE"/>
    <property type="match status" value="1"/>
</dbReference>
<dbReference type="SUPFAM" id="SSF53335">
    <property type="entry name" value="S-adenosyl-L-methionine-dependent methyltransferases"/>
    <property type="match status" value="1"/>
</dbReference>
<accession>A0AAV3T6E7</accession>
<evidence type="ECO:0000256" key="8">
    <source>
        <dbReference type="RuleBase" id="RU362026"/>
    </source>
</evidence>
<comment type="similarity">
    <text evidence="1">Belongs to the N(4)/N(6)-methyltransferase family. N(4) subfamily.</text>
</comment>
<dbReference type="CDD" id="cd02440">
    <property type="entry name" value="AdoMet_MTases"/>
    <property type="match status" value="1"/>
</dbReference>
<evidence type="ECO:0000256" key="9">
    <source>
        <dbReference type="SAM" id="MobiDB-lite"/>
    </source>
</evidence>
<dbReference type="PRINTS" id="PR00508">
    <property type="entry name" value="S21N4MTFRASE"/>
</dbReference>
<comment type="caution">
    <text evidence="11">The sequence shown here is derived from an EMBL/GenBank/DDBJ whole genome shotgun (WGS) entry which is preliminary data.</text>
</comment>
<dbReference type="Pfam" id="PF01555">
    <property type="entry name" value="N6_N4_Mtase"/>
    <property type="match status" value="2"/>
</dbReference>
<evidence type="ECO:0000256" key="7">
    <source>
        <dbReference type="ARBA" id="ARBA00049120"/>
    </source>
</evidence>
<dbReference type="GO" id="GO:0003677">
    <property type="term" value="F:DNA binding"/>
    <property type="evidence" value="ECO:0007669"/>
    <property type="project" value="UniProtKB-KW"/>
</dbReference>
<dbReference type="InterPro" id="IPR001091">
    <property type="entry name" value="RM_Methyltransferase"/>
</dbReference>